<proteinExistence type="predicted"/>
<dbReference type="Proteomes" id="UP000024635">
    <property type="component" value="Unassembled WGS sequence"/>
</dbReference>
<protein>
    <submittedName>
        <fullName evidence="1">Uncharacterized protein</fullName>
    </submittedName>
</protein>
<name>A0A016W945_9BILA</name>
<reference evidence="2" key="1">
    <citation type="journal article" date="2015" name="Nat. Genet.">
        <title>The genome and transcriptome of the zoonotic hookworm Ancylostoma ceylanicum identify infection-specific gene families.</title>
        <authorList>
            <person name="Schwarz E.M."/>
            <person name="Hu Y."/>
            <person name="Antoshechkin I."/>
            <person name="Miller M.M."/>
            <person name="Sternberg P.W."/>
            <person name="Aroian R.V."/>
        </authorList>
    </citation>
    <scope>NUCLEOTIDE SEQUENCE</scope>
    <source>
        <strain evidence="2">HY135</strain>
    </source>
</reference>
<organism evidence="1 2">
    <name type="scientific">Ancylostoma ceylanicum</name>
    <dbReference type="NCBI Taxonomy" id="53326"/>
    <lineage>
        <taxon>Eukaryota</taxon>
        <taxon>Metazoa</taxon>
        <taxon>Ecdysozoa</taxon>
        <taxon>Nematoda</taxon>
        <taxon>Chromadorea</taxon>
        <taxon>Rhabditida</taxon>
        <taxon>Rhabditina</taxon>
        <taxon>Rhabditomorpha</taxon>
        <taxon>Strongyloidea</taxon>
        <taxon>Ancylostomatidae</taxon>
        <taxon>Ancylostomatinae</taxon>
        <taxon>Ancylostoma</taxon>
    </lineage>
</organism>
<gene>
    <name evidence="1" type="primary">Acey_s0933.g3102</name>
    <name evidence="1" type="ORF">Y032_0933g3102</name>
</gene>
<evidence type="ECO:0000313" key="1">
    <source>
        <dbReference type="EMBL" id="EYC36106.1"/>
    </source>
</evidence>
<dbReference type="EMBL" id="JARK01000533">
    <property type="protein sequence ID" value="EYC36106.1"/>
    <property type="molecule type" value="Genomic_DNA"/>
</dbReference>
<sequence>MLNSETTPQDICIVISIIRKRTGVRIIRLDSMSTFRYRVKRLLKTTVERLIQNCIHVNYQLPFLIHHTENETFPARSSNQLPCESKEVIARTAIFFSCFFTLSLRWKHPSQDQVIIWQ</sequence>
<keyword evidence="2" id="KW-1185">Reference proteome</keyword>
<accession>A0A016W945</accession>
<dbReference type="AlphaFoldDB" id="A0A016W945"/>
<evidence type="ECO:0000313" key="2">
    <source>
        <dbReference type="Proteomes" id="UP000024635"/>
    </source>
</evidence>
<comment type="caution">
    <text evidence="1">The sequence shown here is derived from an EMBL/GenBank/DDBJ whole genome shotgun (WGS) entry which is preliminary data.</text>
</comment>